<keyword evidence="9" id="KW-0133">Cell shape</keyword>
<evidence type="ECO:0000313" key="19">
    <source>
        <dbReference type="EMBL" id="CUO13096.1"/>
    </source>
</evidence>
<dbReference type="UniPathway" id="UPA00219"/>
<dbReference type="GO" id="GO:0006508">
    <property type="term" value="P:proteolysis"/>
    <property type="evidence" value="ECO:0007669"/>
    <property type="project" value="UniProtKB-KW"/>
</dbReference>
<dbReference type="PRINTS" id="PR00725">
    <property type="entry name" value="DADACBPTASE1"/>
</dbReference>
<accession>A0A174CN68</accession>
<reference evidence="20 22" key="2">
    <citation type="journal article" date="2019" name="Science, e1252229">
        <title>Invertible promoters mediate bacterial phase variation, antibiotic resistance, and host adaptation in the gut.</title>
        <authorList>
            <person name="Jiang X."/>
            <person name="Hall A.B."/>
            <person name="Arthur T.D."/>
            <person name="Plichta D.R."/>
            <person name="Covington C.T."/>
            <person name="Poyet M."/>
            <person name="Crothers J."/>
            <person name="Moses P.L."/>
            <person name="Tolonen A.C."/>
            <person name="Vlamakis H."/>
            <person name="Alm E.J."/>
            <person name="Xavier R.J."/>
        </authorList>
    </citation>
    <scope>NUCLEOTIDE SEQUENCE [LARGE SCALE GENOMIC DNA]</scope>
    <source>
        <strain evidence="22">aa_0143</strain>
        <strain evidence="20">Aa_0143</strain>
    </source>
</reference>
<feature type="binding site" evidence="14">
    <location>
        <position position="274"/>
    </location>
    <ligand>
        <name>substrate</name>
    </ligand>
</feature>
<comment type="similarity">
    <text evidence="3 15">Belongs to the peptidase S11 family.</text>
</comment>
<evidence type="ECO:0000256" key="17">
    <source>
        <dbReference type="SAM" id="SignalP"/>
    </source>
</evidence>
<evidence type="ECO:0000259" key="18">
    <source>
        <dbReference type="SMART" id="SM00936"/>
    </source>
</evidence>
<feature type="domain" description="Peptidase S11 D-Ala-D-Ala carboxypeptidase A C-terminal" evidence="18">
    <location>
        <begin position="321"/>
        <end position="414"/>
    </location>
</feature>
<proteinExistence type="inferred from homology"/>
<keyword evidence="11" id="KW-0961">Cell wall biogenesis/degradation</keyword>
<dbReference type="PANTHER" id="PTHR21581">
    <property type="entry name" value="D-ALANYL-D-ALANINE CARBOXYPEPTIDASE"/>
    <property type="match status" value="1"/>
</dbReference>
<evidence type="ECO:0000256" key="2">
    <source>
        <dbReference type="ARBA" id="ARBA00004752"/>
    </source>
</evidence>
<comment type="catalytic activity">
    <reaction evidence="12">
        <text>Preferential cleavage: (Ac)2-L-Lys-D-Ala-|-D-Ala. Also transpeptidation of peptidyl-alanyl moieties that are N-acyl substituents of D-alanine.</text>
        <dbReference type="EC" id="3.4.16.4"/>
    </reaction>
</comment>
<dbReference type="GO" id="GO:0009002">
    <property type="term" value="F:serine-type D-Ala-D-Ala carboxypeptidase activity"/>
    <property type="evidence" value="ECO:0007669"/>
    <property type="project" value="UniProtKB-EC"/>
</dbReference>
<dbReference type="Proteomes" id="UP000292665">
    <property type="component" value="Unassembled WGS sequence"/>
</dbReference>
<evidence type="ECO:0000256" key="5">
    <source>
        <dbReference type="ARBA" id="ARBA00022645"/>
    </source>
</evidence>
<comment type="function">
    <text evidence="1">Removes C-terminal D-alanyl residues from sugar-peptide cell wall precursors.</text>
</comment>
<feature type="region of interest" description="Disordered" evidence="16">
    <location>
        <begin position="36"/>
        <end position="70"/>
    </location>
</feature>
<evidence type="ECO:0000256" key="14">
    <source>
        <dbReference type="PIRSR" id="PIRSR618044-2"/>
    </source>
</evidence>
<dbReference type="EC" id="3.4.16.4" evidence="4"/>
<evidence type="ECO:0000256" key="7">
    <source>
        <dbReference type="ARBA" id="ARBA00022729"/>
    </source>
</evidence>
<dbReference type="Gene3D" id="2.60.410.10">
    <property type="entry name" value="D-Ala-D-Ala carboxypeptidase, C-terminal domain"/>
    <property type="match status" value="1"/>
</dbReference>
<feature type="chain" id="PRO_5044549833" description="serine-type D-Ala-D-Ala carboxypeptidase" evidence="17">
    <location>
        <begin position="25"/>
        <end position="434"/>
    </location>
</feature>
<name>A0A174CN68_9FIRM</name>
<evidence type="ECO:0000256" key="12">
    <source>
        <dbReference type="ARBA" id="ARBA00034000"/>
    </source>
</evidence>
<sequence>MRNARTVIAGVLCALMICCMLGNAYTVKGKEMLLAPENKETKDQNTENSKIEDNNTENEEELNKGAKKEDTSMQIGAPSALLMEASTGTVLFEQDADTKRPPASVTKIMTMLLIFDAVESKKISLEDKVPVSEFAASMGGSQVFLETGETQTVDTMLKCISIASANDACVAMAEYISGSEEAFVQEMNKRAKALGMHNTNFVNCNGLDAQGHVTTARDIALMSRELITKYPQIHEYAMTWMENITHETKKGTSEFGLTNTNKLVRQYEYATGLKTGSTGEAKFCVSATGKKDDVELIAVVMAADTSKERFADAVKMMNYGFGKCQVYSDEKPMKTKYAVVKNGVEENIEVERGEKFTYLDVKGKDMKKIKKIEKINKKILAPVRKGDVVGSIVYTLDGNEIGRSDIIAKRGVQKAGFSDYLIKVSAKFLIGEKN</sequence>
<evidence type="ECO:0000256" key="8">
    <source>
        <dbReference type="ARBA" id="ARBA00022801"/>
    </source>
</evidence>
<evidence type="ECO:0000256" key="3">
    <source>
        <dbReference type="ARBA" id="ARBA00007164"/>
    </source>
</evidence>
<keyword evidence="6" id="KW-0645">Protease</keyword>
<protein>
    <recommendedName>
        <fullName evidence="4">serine-type D-Ala-D-Ala carboxypeptidase</fullName>
        <ecNumber evidence="4">3.4.16.4</ecNumber>
    </recommendedName>
</protein>
<dbReference type="InterPro" id="IPR001967">
    <property type="entry name" value="Peptidase_S11_N"/>
</dbReference>
<evidence type="ECO:0000256" key="4">
    <source>
        <dbReference type="ARBA" id="ARBA00012448"/>
    </source>
</evidence>
<comment type="pathway">
    <text evidence="2">Cell wall biogenesis; peptidoglycan biosynthesis.</text>
</comment>
<feature type="signal peptide" evidence="17">
    <location>
        <begin position="1"/>
        <end position="24"/>
    </location>
</feature>
<keyword evidence="10" id="KW-0573">Peptidoglycan synthesis</keyword>
<dbReference type="InterPro" id="IPR015956">
    <property type="entry name" value="Peniciliin-bd_prot_C_sf"/>
</dbReference>
<dbReference type="Pfam" id="PF00768">
    <property type="entry name" value="Peptidase_S11"/>
    <property type="match status" value="1"/>
</dbReference>
<evidence type="ECO:0000256" key="13">
    <source>
        <dbReference type="PIRSR" id="PIRSR618044-1"/>
    </source>
</evidence>
<dbReference type="Pfam" id="PF07943">
    <property type="entry name" value="PBP5_C"/>
    <property type="match status" value="1"/>
</dbReference>
<reference evidence="19 21" key="1">
    <citation type="submission" date="2015-09" db="EMBL/GenBank/DDBJ databases">
        <authorList>
            <consortium name="Pathogen Informatics"/>
        </authorList>
    </citation>
    <scope>NUCLEOTIDE SEQUENCE [LARGE SCALE GENOMIC DNA]</scope>
    <source>
        <strain evidence="19 21">2789STDY5834841</strain>
    </source>
</reference>
<keyword evidence="7 17" id="KW-0732">Signal</keyword>
<evidence type="ECO:0000313" key="20">
    <source>
        <dbReference type="EMBL" id="RYS79019.1"/>
    </source>
</evidence>
<dbReference type="InterPro" id="IPR018044">
    <property type="entry name" value="Peptidase_S11"/>
</dbReference>
<evidence type="ECO:0000256" key="15">
    <source>
        <dbReference type="RuleBase" id="RU004016"/>
    </source>
</evidence>
<feature type="active site" evidence="13">
    <location>
        <position position="164"/>
    </location>
</feature>
<dbReference type="EMBL" id="CYZO01000020">
    <property type="protein sequence ID" value="CUO13096.1"/>
    <property type="molecule type" value="Genomic_DNA"/>
</dbReference>
<dbReference type="GO" id="GO:0009252">
    <property type="term" value="P:peptidoglycan biosynthetic process"/>
    <property type="evidence" value="ECO:0007669"/>
    <property type="project" value="UniProtKB-UniPathway"/>
</dbReference>
<feature type="compositionally biased region" description="Basic and acidic residues" evidence="16">
    <location>
        <begin position="37"/>
        <end position="53"/>
    </location>
</feature>
<evidence type="ECO:0000256" key="6">
    <source>
        <dbReference type="ARBA" id="ARBA00022670"/>
    </source>
</evidence>
<dbReference type="GO" id="GO:0071555">
    <property type="term" value="P:cell wall organization"/>
    <property type="evidence" value="ECO:0007669"/>
    <property type="project" value="UniProtKB-KW"/>
</dbReference>
<gene>
    <name evidence="19" type="primary">dacC</name>
    <name evidence="20" type="ORF">EAI93_09465</name>
    <name evidence="19" type="ORF">ERS852456_01695</name>
</gene>
<organism evidence="19 21">
    <name type="scientific">[Ruminococcus] torques</name>
    <dbReference type="NCBI Taxonomy" id="33039"/>
    <lineage>
        <taxon>Bacteria</taxon>
        <taxon>Bacillati</taxon>
        <taxon>Bacillota</taxon>
        <taxon>Clostridia</taxon>
        <taxon>Lachnospirales</taxon>
        <taxon>Lachnospiraceae</taxon>
        <taxon>Mediterraneibacter</taxon>
    </lineage>
</organism>
<feature type="active site" description="Acyl-ester intermediate" evidence="13">
    <location>
        <position position="104"/>
    </location>
</feature>
<dbReference type="SUPFAM" id="SSF56601">
    <property type="entry name" value="beta-lactamase/transpeptidase-like"/>
    <property type="match status" value="1"/>
</dbReference>
<evidence type="ECO:0000256" key="1">
    <source>
        <dbReference type="ARBA" id="ARBA00003217"/>
    </source>
</evidence>
<dbReference type="Gene3D" id="3.40.710.10">
    <property type="entry name" value="DD-peptidase/beta-lactamase superfamily"/>
    <property type="match status" value="1"/>
</dbReference>
<dbReference type="GeneID" id="97328767"/>
<evidence type="ECO:0000256" key="16">
    <source>
        <dbReference type="SAM" id="MobiDB-lite"/>
    </source>
</evidence>
<dbReference type="AlphaFoldDB" id="A0A174CN68"/>
<feature type="compositionally biased region" description="Basic and acidic residues" evidence="16">
    <location>
        <begin position="61"/>
        <end position="70"/>
    </location>
</feature>
<dbReference type="InterPro" id="IPR012907">
    <property type="entry name" value="Peptidase_S11_C"/>
</dbReference>
<dbReference type="InterPro" id="IPR012338">
    <property type="entry name" value="Beta-lactam/transpept-like"/>
</dbReference>
<dbReference type="RefSeq" id="WP_009242706.1">
    <property type="nucleotide sequence ID" value="NZ_AP028249.1"/>
</dbReference>
<evidence type="ECO:0000313" key="22">
    <source>
        <dbReference type="Proteomes" id="UP000292665"/>
    </source>
</evidence>
<evidence type="ECO:0000313" key="21">
    <source>
        <dbReference type="Proteomes" id="UP000095787"/>
    </source>
</evidence>
<evidence type="ECO:0000256" key="9">
    <source>
        <dbReference type="ARBA" id="ARBA00022960"/>
    </source>
</evidence>
<dbReference type="InterPro" id="IPR037167">
    <property type="entry name" value="Peptidase_S11_C_sf"/>
</dbReference>
<dbReference type="GO" id="GO:0008360">
    <property type="term" value="P:regulation of cell shape"/>
    <property type="evidence" value="ECO:0007669"/>
    <property type="project" value="UniProtKB-KW"/>
</dbReference>
<evidence type="ECO:0000256" key="10">
    <source>
        <dbReference type="ARBA" id="ARBA00022984"/>
    </source>
</evidence>
<dbReference type="EMBL" id="RCYR01000018">
    <property type="protein sequence ID" value="RYS79019.1"/>
    <property type="molecule type" value="Genomic_DNA"/>
</dbReference>
<dbReference type="SMART" id="SM00936">
    <property type="entry name" value="PBP5_C"/>
    <property type="match status" value="1"/>
</dbReference>
<keyword evidence="5 19" id="KW-0121">Carboxypeptidase</keyword>
<feature type="active site" description="Proton acceptor" evidence="13">
    <location>
        <position position="107"/>
    </location>
</feature>
<dbReference type="Proteomes" id="UP000095787">
    <property type="component" value="Unassembled WGS sequence"/>
</dbReference>
<dbReference type="SUPFAM" id="SSF69189">
    <property type="entry name" value="Penicillin-binding protein associated domain"/>
    <property type="match status" value="1"/>
</dbReference>
<dbReference type="PANTHER" id="PTHR21581:SF6">
    <property type="entry name" value="TRAFFICKING PROTEIN PARTICLE COMPLEX SUBUNIT 12"/>
    <property type="match status" value="1"/>
</dbReference>
<evidence type="ECO:0000256" key="11">
    <source>
        <dbReference type="ARBA" id="ARBA00023316"/>
    </source>
</evidence>
<keyword evidence="8 19" id="KW-0378">Hydrolase</keyword>